<keyword evidence="1" id="KW-1133">Transmembrane helix</keyword>
<comment type="caution">
    <text evidence="2">The sequence shown here is derived from an EMBL/GenBank/DDBJ whole genome shotgun (WGS) entry which is preliminary data.</text>
</comment>
<keyword evidence="1" id="KW-0812">Transmembrane</keyword>
<name>A0A9D0ZTK3_9FIRM</name>
<dbReference type="AlphaFoldDB" id="A0A9D0ZTK3"/>
<evidence type="ECO:0000313" key="2">
    <source>
        <dbReference type="EMBL" id="HIQ95702.1"/>
    </source>
</evidence>
<gene>
    <name evidence="2" type="ORF">IAB26_03985</name>
</gene>
<protein>
    <submittedName>
        <fullName evidence="2">DUF4179 domain-containing protein</fullName>
    </submittedName>
</protein>
<accession>A0A9D0ZTK3</accession>
<evidence type="ECO:0000313" key="3">
    <source>
        <dbReference type="Proteomes" id="UP000886886"/>
    </source>
</evidence>
<dbReference type="Gene3D" id="2.60.40.1630">
    <property type="entry name" value="bacillus anthracis domain"/>
    <property type="match status" value="1"/>
</dbReference>
<dbReference type="EMBL" id="DVFT01000056">
    <property type="protein sequence ID" value="HIQ95702.1"/>
    <property type="molecule type" value="Genomic_DNA"/>
</dbReference>
<sequence length="485" mass="54223">MKKDFQDIPIPKELDRVVEESMAQVYREHKRKRFRKLVTGCTATAAVFAGGFLFLAANPAMAAKLPLIGHVFETMQDHFGYQGDFDSVATVLAETETDAAVTEIESNTETANGADSLISETDVQAVNAEETGNGTDAGTEKATDGTASDYAVPAEYSRTADGLTFTLSEIYCNDQALYVSFVMEADEPFPEKTPSFSIMTTETYSFNPTMINGSLNLEGDLLDDSTYAGMFRIDLNQKVYNYEKYDQAREEALANGEEWDDTITLDTLDKYVETAEIPDSFTLDLSLDQIIGYFTTPDLPERSKTAEEESAMSDEEWHDYMIDWYAQYPELSKYPNSYEHFWYDGPWHFTLNVTKNPSGTQTIELNETNEQGIGIEKIVKTPFEITLYDTYPDTVHSYDYYAAILDADGNLLSSGSGGPTNTVAINGADVSTVDIFICDYMQWMDELKGQYWTAPGGNKNLADGQTFKDLLMENCVFHTEVSLEE</sequence>
<reference evidence="2" key="1">
    <citation type="submission" date="2020-10" db="EMBL/GenBank/DDBJ databases">
        <authorList>
            <person name="Gilroy R."/>
        </authorList>
    </citation>
    <scope>NUCLEOTIDE SEQUENCE</scope>
    <source>
        <strain evidence="2">ChiSjej3B21-11622</strain>
    </source>
</reference>
<feature type="transmembrane region" description="Helical" evidence="1">
    <location>
        <begin position="37"/>
        <end position="57"/>
    </location>
</feature>
<proteinExistence type="predicted"/>
<keyword evidence="1" id="KW-0472">Membrane</keyword>
<organism evidence="2 3">
    <name type="scientific">Candidatus Limivivens merdigallinarum</name>
    <dbReference type="NCBI Taxonomy" id="2840859"/>
    <lineage>
        <taxon>Bacteria</taxon>
        <taxon>Bacillati</taxon>
        <taxon>Bacillota</taxon>
        <taxon>Clostridia</taxon>
        <taxon>Lachnospirales</taxon>
        <taxon>Lachnospiraceae</taxon>
        <taxon>Lachnospiraceae incertae sedis</taxon>
        <taxon>Candidatus Limivivens</taxon>
    </lineage>
</organism>
<evidence type="ECO:0000256" key="1">
    <source>
        <dbReference type="SAM" id="Phobius"/>
    </source>
</evidence>
<reference evidence="2" key="2">
    <citation type="journal article" date="2021" name="PeerJ">
        <title>Extensive microbial diversity within the chicken gut microbiome revealed by metagenomics and culture.</title>
        <authorList>
            <person name="Gilroy R."/>
            <person name="Ravi A."/>
            <person name="Getino M."/>
            <person name="Pursley I."/>
            <person name="Horton D.L."/>
            <person name="Alikhan N.F."/>
            <person name="Baker D."/>
            <person name="Gharbi K."/>
            <person name="Hall N."/>
            <person name="Watson M."/>
            <person name="Adriaenssens E.M."/>
            <person name="Foster-Nyarko E."/>
            <person name="Jarju S."/>
            <person name="Secka A."/>
            <person name="Antonio M."/>
            <person name="Oren A."/>
            <person name="Chaudhuri R.R."/>
            <person name="La Ragione R."/>
            <person name="Hildebrand F."/>
            <person name="Pallen M.J."/>
        </authorList>
    </citation>
    <scope>NUCLEOTIDE SEQUENCE</scope>
    <source>
        <strain evidence="2">ChiSjej3B21-11622</strain>
    </source>
</reference>
<dbReference type="Proteomes" id="UP000886886">
    <property type="component" value="Unassembled WGS sequence"/>
</dbReference>